<accession>A0A929B5V4</accession>
<evidence type="ECO:0000313" key="3">
    <source>
        <dbReference type="Proteomes" id="UP000598360"/>
    </source>
</evidence>
<sequence>MALSADENTIVTSSTGAGEVRLWDVSDPEHPRPLGHPLPDGEGMSSVAVNADGSTVVTDSAQLRFWNLNDAVHRICATTQNNLGPEEWSRYIPNQPFDPPCA</sequence>
<name>A0A929B5V4_9PSEU</name>
<dbReference type="SUPFAM" id="SSF101908">
    <property type="entry name" value="Putative isomerase YbhE"/>
    <property type="match status" value="1"/>
</dbReference>
<evidence type="ECO:0000256" key="1">
    <source>
        <dbReference type="SAM" id="MobiDB-lite"/>
    </source>
</evidence>
<dbReference type="EMBL" id="JADEYC010000007">
    <property type="protein sequence ID" value="MBE9373757.1"/>
    <property type="molecule type" value="Genomic_DNA"/>
</dbReference>
<gene>
    <name evidence="2" type="ORF">IQ251_04760</name>
</gene>
<dbReference type="AlphaFoldDB" id="A0A929B5V4"/>
<feature type="compositionally biased region" description="Polar residues" evidence="1">
    <location>
        <begin position="1"/>
        <end position="16"/>
    </location>
</feature>
<dbReference type="InterPro" id="IPR015943">
    <property type="entry name" value="WD40/YVTN_repeat-like_dom_sf"/>
</dbReference>
<evidence type="ECO:0000313" key="2">
    <source>
        <dbReference type="EMBL" id="MBE9373757.1"/>
    </source>
</evidence>
<dbReference type="Gene3D" id="2.130.10.10">
    <property type="entry name" value="YVTN repeat-like/Quinoprotein amine dehydrogenase"/>
    <property type="match status" value="1"/>
</dbReference>
<organism evidence="2 3">
    <name type="scientific">Saccharopolyspora montiporae</name>
    <dbReference type="NCBI Taxonomy" id="2781240"/>
    <lineage>
        <taxon>Bacteria</taxon>
        <taxon>Bacillati</taxon>
        <taxon>Actinomycetota</taxon>
        <taxon>Actinomycetes</taxon>
        <taxon>Pseudonocardiales</taxon>
        <taxon>Pseudonocardiaceae</taxon>
        <taxon>Saccharopolyspora</taxon>
    </lineage>
</organism>
<dbReference type="Proteomes" id="UP000598360">
    <property type="component" value="Unassembled WGS sequence"/>
</dbReference>
<dbReference type="RefSeq" id="WP_193927192.1">
    <property type="nucleotide sequence ID" value="NZ_JADEYC010000007.1"/>
</dbReference>
<feature type="compositionally biased region" description="Basic and acidic residues" evidence="1">
    <location>
        <begin position="21"/>
        <end position="32"/>
    </location>
</feature>
<proteinExistence type="predicted"/>
<reference evidence="2" key="1">
    <citation type="submission" date="2020-10" db="EMBL/GenBank/DDBJ databases">
        <title>Diversity and distribution of actinomycetes associated with coral in the coast of Hainan.</title>
        <authorList>
            <person name="Li F."/>
        </authorList>
    </citation>
    <scope>NUCLEOTIDE SEQUENCE</scope>
    <source>
        <strain evidence="2">HNM0983</strain>
    </source>
</reference>
<comment type="caution">
    <text evidence="2">The sequence shown here is derived from an EMBL/GenBank/DDBJ whole genome shotgun (WGS) entry which is preliminary data.</text>
</comment>
<keyword evidence="3" id="KW-1185">Reference proteome</keyword>
<feature type="region of interest" description="Disordered" evidence="1">
    <location>
        <begin position="1"/>
        <end position="45"/>
    </location>
</feature>
<protein>
    <submittedName>
        <fullName evidence="2">WD40 repeat domain-containing protein</fullName>
    </submittedName>
</protein>